<evidence type="ECO:0000256" key="1">
    <source>
        <dbReference type="SAM" id="MobiDB-lite"/>
    </source>
</evidence>
<keyword evidence="3" id="KW-1185">Reference proteome</keyword>
<feature type="region of interest" description="Disordered" evidence="1">
    <location>
        <begin position="88"/>
        <end position="108"/>
    </location>
</feature>
<gene>
    <name evidence="2" type="ORF">HKI87_15g80770</name>
</gene>
<dbReference type="EMBL" id="CP151515">
    <property type="protein sequence ID" value="WZN66510.1"/>
    <property type="molecule type" value="Genomic_DNA"/>
</dbReference>
<evidence type="ECO:0000313" key="2">
    <source>
        <dbReference type="EMBL" id="WZN66510.1"/>
    </source>
</evidence>
<organism evidence="2 3">
    <name type="scientific">Chloropicon roscoffensis</name>
    <dbReference type="NCBI Taxonomy" id="1461544"/>
    <lineage>
        <taxon>Eukaryota</taxon>
        <taxon>Viridiplantae</taxon>
        <taxon>Chlorophyta</taxon>
        <taxon>Chloropicophyceae</taxon>
        <taxon>Chloropicales</taxon>
        <taxon>Chloropicaceae</taxon>
        <taxon>Chloropicon</taxon>
    </lineage>
</organism>
<name>A0AAX4PKF7_9CHLO</name>
<feature type="compositionally biased region" description="Low complexity" evidence="1">
    <location>
        <begin position="36"/>
        <end position="48"/>
    </location>
</feature>
<dbReference type="Proteomes" id="UP001472866">
    <property type="component" value="Chromosome 15"/>
</dbReference>
<proteinExistence type="predicted"/>
<reference evidence="2 3" key="1">
    <citation type="submission" date="2024-03" db="EMBL/GenBank/DDBJ databases">
        <title>Complete genome sequence of the green alga Chloropicon roscoffensis RCC1871.</title>
        <authorList>
            <person name="Lemieux C."/>
            <person name="Pombert J.-F."/>
            <person name="Otis C."/>
            <person name="Turmel M."/>
        </authorList>
    </citation>
    <scope>NUCLEOTIDE SEQUENCE [LARGE SCALE GENOMIC DNA]</scope>
    <source>
        <strain evidence="2 3">RCC1871</strain>
    </source>
</reference>
<accession>A0AAX4PKF7</accession>
<evidence type="ECO:0008006" key="4">
    <source>
        <dbReference type="Google" id="ProtNLM"/>
    </source>
</evidence>
<sequence>METKACGILRLSQGGVSLAPRCLRSHHGVGNGGGRSPSTAARASPSRSSELDSLFSSSLLDDGALFDRRLDQMFRESERMQEEVQRQLARQGGQTYRRESRSEEKTANGYRKTYSSVTIYGGGVSQGRAGLTQGAAGTLPILLPVLAWAVLGSRFYSAFSLTRFRADPKTKVTFSLLWPLLCLVSARFRKEFWGALRGSGAAE</sequence>
<dbReference type="AlphaFoldDB" id="A0AAX4PKF7"/>
<feature type="compositionally biased region" description="Basic and acidic residues" evidence="1">
    <location>
        <begin position="96"/>
        <end position="106"/>
    </location>
</feature>
<feature type="region of interest" description="Disordered" evidence="1">
    <location>
        <begin position="26"/>
        <end position="48"/>
    </location>
</feature>
<protein>
    <recommendedName>
        <fullName evidence="4">Transmembrane protein</fullName>
    </recommendedName>
</protein>
<evidence type="ECO:0000313" key="3">
    <source>
        <dbReference type="Proteomes" id="UP001472866"/>
    </source>
</evidence>